<sequence>MGIRKNYRSLTDVERDRFIEALFNVKSTGFIDEFARIHAEHFFMGIHQSSHFLPWHREMILRFERELQKFHSEITIPYWDSTVDRNPSSPLWNNNFLGQFNSEWGLRRALGSGPLSTLQEVESNQGRDNYDTFWRELENPIHNRPHVWVGGVMASAASPGDPAFYLHHCWIDMLWARWQLAHPGAPFMSSGAGLGLNDPLMEWPDRTPADVLDHHALGYTYDFENQLNTGQLLSYGDAGTPGNVSNPIVVGFGGWQNFKFLFAGKNAIGENRIYAVDQSGQLLSYGDAGTPGNVSNPMVVGFGGWQDFKFLFAGKKAIGENRIYAVDQNGQLLSYGDAGTPGNVSNPMVVGFGGWLDFKFLFAGRNAAGENRIYAVDQTGQLLSYADAGTPGNVSNPVVVGFGGWLDFKFLFSGVNLSDENRIYAVDQNGQLLSYGDAGTPGNVSSPVVVGFGGWLDFKFLFSGMNLSGENRIYAVVA</sequence>
<reference evidence="6" key="1">
    <citation type="submission" date="2016-10" db="EMBL/GenBank/DDBJ databases">
        <authorList>
            <person name="Varghese N."/>
            <person name="Submissions S."/>
        </authorList>
    </citation>
    <scope>NUCLEOTIDE SEQUENCE [LARGE SCALE GENOMIC DNA]</scope>
    <source>
        <strain evidence="6">Nm44</strain>
    </source>
</reference>
<proteinExistence type="inferred from homology"/>
<feature type="domain" description="Tyrosinase copper-binding" evidence="4">
    <location>
        <begin position="161"/>
        <end position="172"/>
    </location>
</feature>
<evidence type="ECO:0000259" key="4">
    <source>
        <dbReference type="PROSITE" id="PS00498"/>
    </source>
</evidence>
<dbReference type="RefSeq" id="WP_074905859.1">
    <property type="nucleotide sequence ID" value="NZ_FOUB01000033.1"/>
</dbReference>
<organism evidence="5 6">
    <name type="scientific">Nitrosomonas communis</name>
    <dbReference type="NCBI Taxonomy" id="44574"/>
    <lineage>
        <taxon>Bacteria</taxon>
        <taxon>Pseudomonadati</taxon>
        <taxon>Pseudomonadota</taxon>
        <taxon>Betaproteobacteria</taxon>
        <taxon>Nitrosomonadales</taxon>
        <taxon>Nitrosomonadaceae</taxon>
        <taxon>Nitrosomonas</taxon>
    </lineage>
</organism>
<dbReference type="Gene3D" id="2.115.10.10">
    <property type="entry name" value="Tachylectin 2"/>
    <property type="match status" value="2"/>
</dbReference>
<dbReference type="PANTHER" id="PTHR11474:SF126">
    <property type="entry name" value="TYROSINASE-LIKE PROTEIN TYR-1-RELATED"/>
    <property type="match status" value="1"/>
</dbReference>
<protein>
    <submittedName>
        <fullName evidence="5">Common central domain of tyrosinase</fullName>
    </submittedName>
</protein>
<dbReference type="Pfam" id="PF14517">
    <property type="entry name" value="Tachylectin"/>
    <property type="match status" value="1"/>
</dbReference>
<evidence type="ECO:0000256" key="3">
    <source>
        <dbReference type="ARBA" id="ARBA00023008"/>
    </source>
</evidence>
<dbReference type="Pfam" id="PF00264">
    <property type="entry name" value="Tyrosinase"/>
    <property type="match status" value="2"/>
</dbReference>
<evidence type="ECO:0000256" key="1">
    <source>
        <dbReference type="ARBA" id="ARBA00009928"/>
    </source>
</evidence>
<dbReference type="SUPFAM" id="SSF50985">
    <property type="entry name" value="RCC1/BLIP-II"/>
    <property type="match status" value="1"/>
</dbReference>
<dbReference type="OrthoDB" id="2874181at2"/>
<gene>
    <name evidence="5" type="ORF">SAMN05421863_103327</name>
</gene>
<dbReference type="InterPro" id="IPR002227">
    <property type="entry name" value="Tyrosinase_Cu-bd"/>
</dbReference>
<keyword evidence="2" id="KW-0479">Metal-binding</keyword>
<dbReference type="SUPFAM" id="SSF48056">
    <property type="entry name" value="Di-copper centre-containing domain"/>
    <property type="match status" value="1"/>
</dbReference>
<dbReference type="InterPro" id="IPR009091">
    <property type="entry name" value="RCC1/BLIP-II"/>
</dbReference>
<evidence type="ECO:0000313" key="6">
    <source>
        <dbReference type="Proteomes" id="UP000183287"/>
    </source>
</evidence>
<evidence type="ECO:0000313" key="5">
    <source>
        <dbReference type="EMBL" id="SFM52368.1"/>
    </source>
</evidence>
<dbReference type="Gene3D" id="1.10.1280.10">
    <property type="entry name" value="Di-copper center containing domain from catechol oxidase"/>
    <property type="match status" value="2"/>
</dbReference>
<accession>A0A1I4RJF6</accession>
<keyword evidence="3" id="KW-0186">Copper</keyword>
<keyword evidence="6" id="KW-1185">Reference proteome</keyword>
<dbReference type="EMBL" id="FOUB01000033">
    <property type="protein sequence ID" value="SFM52368.1"/>
    <property type="molecule type" value="Genomic_DNA"/>
</dbReference>
<evidence type="ECO:0000256" key="2">
    <source>
        <dbReference type="ARBA" id="ARBA00022723"/>
    </source>
</evidence>
<dbReference type="PANTHER" id="PTHR11474">
    <property type="entry name" value="TYROSINASE FAMILY MEMBER"/>
    <property type="match status" value="1"/>
</dbReference>
<dbReference type="InterPro" id="IPR023294">
    <property type="entry name" value="Tachylectin2"/>
</dbReference>
<dbReference type="GO" id="GO:0046872">
    <property type="term" value="F:metal ion binding"/>
    <property type="evidence" value="ECO:0007669"/>
    <property type="project" value="UniProtKB-KW"/>
</dbReference>
<comment type="similarity">
    <text evidence="1">Belongs to the tyrosinase family.</text>
</comment>
<dbReference type="AlphaFoldDB" id="A0A1I4RJF6"/>
<dbReference type="Proteomes" id="UP000183287">
    <property type="component" value="Unassembled WGS sequence"/>
</dbReference>
<dbReference type="GO" id="GO:0016491">
    <property type="term" value="F:oxidoreductase activity"/>
    <property type="evidence" value="ECO:0007669"/>
    <property type="project" value="InterPro"/>
</dbReference>
<dbReference type="InterPro" id="IPR050316">
    <property type="entry name" value="Tyrosinase/Hemocyanin"/>
</dbReference>
<dbReference type="PROSITE" id="PS00498">
    <property type="entry name" value="TYROSINASE_2"/>
    <property type="match status" value="1"/>
</dbReference>
<name>A0A1I4RJF6_9PROT</name>
<dbReference type="InterPro" id="IPR008922">
    <property type="entry name" value="Di-copper_centre_dom_sf"/>
</dbReference>